<dbReference type="SUPFAM" id="SSF56349">
    <property type="entry name" value="DNA breaking-rejoining enzymes"/>
    <property type="match status" value="1"/>
</dbReference>
<evidence type="ECO:0000256" key="1">
    <source>
        <dbReference type="ARBA" id="ARBA00008857"/>
    </source>
</evidence>
<dbReference type="RefSeq" id="WP_182336849.1">
    <property type="nucleotide sequence ID" value="NZ_JACGDA010000041.1"/>
</dbReference>
<evidence type="ECO:0000256" key="6">
    <source>
        <dbReference type="SAM" id="MobiDB-lite"/>
    </source>
</evidence>
<feature type="domain" description="Core-binding (CB)" evidence="8">
    <location>
        <begin position="1"/>
        <end position="81"/>
    </location>
</feature>
<dbReference type="AlphaFoldDB" id="A0A7W2LYE8"/>
<keyword evidence="2" id="KW-0229">DNA integration</keyword>
<organism evidence="9 10">
    <name type="scientific">Pseudomonas juntendi</name>
    <dbReference type="NCBI Taxonomy" id="2666183"/>
    <lineage>
        <taxon>Bacteria</taxon>
        <taxon>Pseudomonadati</taxon>
        <taxon>Pseudomonadota</taxon>
        <taxon>Gammaproteobacteria</taxon>
        <taxon>Pseudomonadales</taxon>
        <taxon>Pseudomonadaceae</taxon>
        <taxon>Pseudomonas</taxon>
    </lineage>
</organism>
<dbReference type="EMBL" id="JACGDA010000041">
    <property type="protein sequence ID" value="MBA6149344.1"/>
    <property type="molecule type" value="Genomic_DNA"/>
</dbReference>
<keyword evidence="4" id="KW-0233">DNA recombination</keyword>
<dbReference type="GO" id="GO:0003677">
    <property type="term" value="F:DNA binding"/>
    <property type="evidence" value="ECO:0007669"/>
    <property type="project" value="UniProtKB-UniRule"/>
</dbReference>
<dbReference type="PROSITE" id="PS51898">
    <property type="entry name" value="TYR_RECOMBINASE"/>
    <property type="match status" value="1"/>
</dbReference>
<gene>
    <name evidence="9" type="ORF">H4C15_17785</name>
</gene>
<accession>A0A7W2LYE8</accession>
<dbReference type="InterPro" id="IPR002104">
    <property type="entry name" value="Integrase_catalytic"/>
</dbReference>
<sequence>MTPQNLLQEYLADHDLRQASAKTYGAAIKSLEKNFGKSVEVESIDRRSILAWRNKVIEGGLSKRSWNTYSNHLRTMWGYGVEYGILPDSLANPFKKTTLIPPKRPSKIIEADAIKSARLWLTSLVAEEEATGARASITPAWFWLATFEIFYYTGIRLNALLCIRLRDIDWTRKLIYVNAETEKTHRGFCIPIMKGLEPHIERIVTAAKKVGFRDEDQLFNVNRFSIHYRSKTMNIHQIEDMFKKLTHAFGIRMTPHRFRHTLATDLMRQPERNIHLTKALLNHSNIATTMSYIEVDYEHMRAVLDERSLHQGAIRLERREDPARPELPQPKALPQEEDQARHTLADIETTSTETTPKEILSILELESPSAYELLAALPKQKRPKKYPLEQISAPTTGLSHELGWDGPGTLWADLGIPPCSLSEDAFDPAALMDLAPSVNAVGSYRWS</sequence>
<dbReference type="PANTHER" id="PTHR30349">
    <property type="entry name" value="PHAGE INTEGRASE-RELATED"/>
    <property type="match status" value="1"/>
</dbReference>
<dbReference type="InterPro" id="IPR010998">
    <property type="entry name" value="Integrase_recombinase_N"/>
</dbReference>
<dbReference type="GO" id="GO:0006310">
    <property type="term" value="P:DNA recombination"/>
    <property type="evidence" value="ECO:0007669"/>
    <property type="project" value="UniProtKB-KW"/>
</dbReference>
<name>A0A7W2LYE8_9PSED</name>
<dbReference type="InterPro" id="IPR050090">
    <property type="entry name" value="Tyrosine_recombinase_XerCD"/>
</dbReference>
<evidence type="ECO:0000259" key="8">
    <source>
        <dbReference type="PROSITE" id="PS51900"/>
    </source>
</evidence>
<evidence type="ECO:0000313" key="9">
    <source>
        <dbReference type="EMBL" id="MBA6149344.1"/>
    </source>
</evidence>
<keyword evidence="3 5" id="KW-0238">DNA-binding</keyword>
<dbReference type="PANTHER" id="PTHR30349:SF64">
    <property type="entry name" value="PROPHAGE INTEGRASE INTD-RELATED"/>
    <property type="match status" value="1"/>
</dbReference>
<evidence type="ECO:0000259" key="7">
    <source>
        <dbReference type="PROSITE" id="PS51898"/>
    </source>
</evidence>
<comment type="similarity">
    <text evidence="1">Belongs to the 'phage' integrase family.</text>
</comment>
<evidence type="ECO:0000256" key="3">
    <source>
        <dbReference type="ARBA" id="ARBA00023125"/>
    </source>
</evidence>
<dbReference type="Gene3D" id="1.10.443.10">
    <property type="entry name" value="Intergrase catalytic core"/>
    <property type="match status" value="1"/>
</dbReference>
<dbReference type="CDD" id="cd00397">
    <property type="entry name" value="DNA_BRE_C"/>
    <property type="match status" value="1"/>
</dbReference>
<reference evidence="9 10" key="1">
    <citation type="submission" date="2020-07" db="EMBL/GenBank/DDBJ databases">
        <title>Diversity of carbapenemase encoding genes among Pseudomonas putida group clinical isolates in a tertiary Brazilian hospital.</title>
        <authorList>
            <person name="Alberto-Lei F."/>
            <person name="Nodari C.S."/>
            <person name="Streling A.P."/>
            <person name="Paulino J.T."/>
            <person name="Bessa-Neto F.O."/>
            <person name="Cayo R."/>
            <person name="Gales A.C."/>
        </authorList>
    </citation>
    <scope>NUCLEOTIDE SEQUENCE [LARGE SCALE GENOMIC DNA]</scope>
    <source>
        <strain evidence="9 10">11213</strain>
    </source>
</reference>
<dbReference type="Pfam" id="PF00589">
    <property type="entry name" value="Phage_integrase"/>
    <property type="match status" value="1"/>
</dbReference>
<evidence type="ECO:0000313" key="10">
    <source>
        <dbReference type="Proteomes" id="UP000577346"/>
    </source>
</evidence>
<feature type="region of interest" description="Disordered" evidence="6">
    <location>
        <begin position="316"/>
        <end position="340"/>
    </location>
</feature>
<dbReference type="Gene3D" id="1.10.150.130">
    <property type="match status" value="1"/>
</dbReference>
<evidence type="ECO:0000256" key="4">
    <source>
        <dbReference type="ARBA" id="ARBA00023172"/>
    </source>
</evidence>
<comment type="caution">
    <text evidence="9">The sequence shown here is derived from an EMBL/GenBank/DDBJ whole genome shotgun (WGS) entry which is preliminary data.</text>
</comment>
<dbReference type="InterPro" id="IPR011010">
    <property type="entry name" value="DNA_brk_join_enz"/>
</dbReference>
<dbReference type="InterPro" id="IPR044068">
    <property type="entry name" value="CB"/>
</dbReference>
<protein>
    <submittedName>
        <fullName evidence="9">Site-specific integrase</fullName>
    </submittedName>
</protein>
<feature type="domain" description="Tyr recombinase" evidence="7">
    <location>
        <begin position="118"/>
        <end position="305"/>
    </location>
</feature>
<dbReference type="PROSITE" id="PS51900">
    <property type="entry name" value="CB"/>
    <property type="match status" value="1"/>
</dbReference>
<dbReference type="Proteomes" id="UP000577346">
    <property type="component" value="Unassembled WGS sequence"/>
</dbReference>
<evidence type="ECO:0000256" key="5">
    <source>
        <dbReference type="PROSITE-ProRule" id="PRU01248"/>
    </source>
</evidence>
<dbReference type="GO" id="GO:0015074">
    <property type="term" value="P:DNA integration"/>
    <property type="evidence" value="ECO:0007669"/>
    <property type="project" value="UniProtKB-KW"/>
</dbReference>
<evidence type="ECO:0000256" key="2">
    <source>
        <dbReference type="ARBA" id="ARBA00022908"/>
    </source>
</evidence>
<dbReference type="InterPro" id="IPR013762">
    <property type="entry name" value="Integrase-like_cat_sf"/>
</dbReference>
<proteinExistence type="inferred from homology"/>